<dbReference type="AlphaFoldDB" id="A0A498J7G9"/>
<dbReference type="GO" id="GO:0048364">
    <property type="term" value="P:root development"/>
    <property type="evidence" value="ECO:0007669"/>
    <property type="project" value="TreeGrafter"/>
</dbReference>
<evidence type="ECO:0000256" key="1">
    <source>
        <dbReference type="ARBA" id="ARBA00004609"/>
    </source>
</evidence>
<evidence type="ECO:0000256" key="11">
    <source>
        <dbReference type="ARBA" id="ARBA00024686"/>
    </source>
</evidence>
<keyword evidence="10" id="KW-0449">Lipoprotein</keyword>
<evidence type="ECO:0000256" key="2">
    <source>
        <dbReference type="ARBA" id="ARBA00007843"/>
    </source>
</evidence>
<evidence type="ECO:0000256" key="9">
    <source>
        <dbReference type="ARBA" id="ARBA00023180"/>
    </source>
</evidence>
<keyword evidence="4" id="KW-0336">GPI-anchor</keyword>
<evidence type="ECO:0000313" key="15">
    <source>
        <dbReference type="Proteomes" id="UP000290289"/>
    </source>
</evidence>
<dbReference type="InterPro" id="IPR036378">
    <property type="entry name" value="FAS1_dom_sf"/>
</dbReference>
<evidence type="ECO:0000313" key="14">
    <source>
        <dbReference type="EMBL" id="RXH90134.1"/>
    </source>
</evidence>
<keyword evidence="8" id="KW-0472">Membrane</keyword>
<gene>
    <name evidence="14" type="ORF">DVH24_032491</name>
</gene>
<feature type="compositionally biased region" description="Acidic residues" evidence="12">
    <location>
        <begin position="405"/>
        <end position="419"/>
    </location>
</feature>
<organism evidence="14 15">
    <name type="scientific">Malus domestica</name>
    <name type="common">Apple</name>
    <name type="synonym">Pyrus malus</name>
    <dbReference type="NCBI Taxonomy" id="3750"/>
    <lineage>
        <taxon>Eukaryota</taxon>
        <taxon>Viridiplantae</taxon>
        <taxon>Streptophyta</taxon>
        <taxon>Embryophyta</taxon>
        <taxon>Tracheophyta</taxon>
        <taxon>Spermatophyta</taxon>
        <taxon>Magnoliopsida</taxon>
        <taxon>eudicotyledons</taxon>
        <taxon>Gunneridae</taxon>
        <taxon>Pentapetalae</taxon>
        <taxon>rosids</taxon>
        <taxon>fabids</taxon>
        <taxon>Rosales</taxon>
        <taxon>Rosaceae</taxon>
        <taxon>Amygdaloideae</taxon>
        <taxon>Maleae</taxon>
        <taxon>Malus</taxon>
    </lineage>
</organism>
<dbReference type="Proteomes" id="UP000290289">
    <property type="component" value="Chromosome 9"/>
</dbReference>
<accession>A0A498J7G9</accession>
<keyword evidence="15" id="KW-1185">Reference proteome</keyword>
<comment type="subcellular location">
    <subcellularLocation>
        <location evidence="1">Cell membrane</location>
        <topology evidence="1">Lipid-anchor</topology>
        <topology evidence="1">GPI-anchor</topology>
    </subcellularLocation>
</comment>
<comment type="caution">
    <text evidence="14">The sequence shown here is derived from an EMBL/GenBank/DDBJ whole genome shotgun (WGS) entry which is preliminary data.</text>
</comment>
<dbReference type="STRING" id="3750.A0A498J7G9"/>
<feature type="domain" description="FAS1" evidence="13">
    <location>
        <begin position="247"/>
        <end position="386"/>
    </location>
</feature>
<sequence length="448" mass="48073">MPSSIHPYLNQAGNILRDRIHHIKHQCTALATTLLAHHSSLIAYNHTPPSFHSSPLHSTMQKPSAITATLALSALFLFLLSSTSQAHNITRILDKHPSLTTFNHYLSLTHLATEINRRQTITVLALDNAAMSSLISKGLPIYTIKNVLSLHVLVDYFGSKKLHQITHGTTLASSMFQATGVAAGTSGYVNITNLKGGKVGFGAEDNDGKLNSFYVKSVLEMPYNISVLQISQVLTSAEAEAPTAGPSQLNLTAIISKQGCKAFADLLKASGADFTFETNIDGGLTVFCPTDSVVNAFLPKYKKLTASQKLSLLLYHGVPVYQSLQDLKSNNGLVNTLATDKAKKFDFTVQSDGEVVNLETEVVTAKITGTVIDQEPLVVYKVNKVLQPTELFKATVAPAPKEVDDSAEAPSDDSEDQTADSEKNGVAGLDGGRLVTVVLSFCVGVLLL</sequence>
<evidence type="ECO:0000256" key="8">
    <source>
        <dbReference type="ARBA" id="ARBA00023136"/>
    </source>
</evidence>
<dbReference type="SMART" id="SM00554">
    <property type="entry name" value="FAS1"/>
    <property type="match status" value="2"/>
</dbReference>
<evidence type="ECO:0000259" key="13">
    <source>
        <dbReference type="PROSITE" id="PS50213"/>
    </source>
</evidence>
<comment type="function">
    <text evidence="11">May be a cell surface adhesion protein.</text>
</comment>
<evidence type="ECO:0000256" key="3">
    <source>
        <dbReference type="ARBA" id="ARBA00022475"/>
    </source>
</evidence>
<keyword evidence="9" id="KW-0325">Glycoprotein</keyword>
<dbReference type="SUPFAM" id="SSF82153">
    <property type="entry name" value="FAS1 domain"/>
    <property type="match status" value="2"/>
</dbReference>
<evidence type="ECO:0000256" key="4">
    <source>
        <dbReference type="ARBA" id="ARBA00022622"/>
    </source>
</evidence>
<evidence type="ECO:0000256" key="6">
    <source>
        <dbReference type="ARBA" id="ARBA00022737"/>
    </source>
</evidence>
<keyword evidence="7" id="KW-0654">Proteoglycan</keyword>
<dbReference type="SMR" id="A0A498J7G9"/>
<dbReference type="PROSITE" id="PS50213">
    <property type="entry name" value="FAS1"/>
    <property type="match status" value="2"/>
</dbReference>
<evidence type="ECO:0000256" key="10">
    <source>
        <dbReference type="ARBA" id="ARBA00023288"/>
    </source>
</evidence>
<proteinExistence type="inferred from homology"/>
<keyword evidence="5" id="KW-0732">Signal</keyword>
<evidence type="ECO:0000256" key="5">
    <source>
        <dbReference type="ARBA" id="ARBA00022729"/>
    </source>
</evidence>
<dbReference type="GO" id="GO:0048367">
    <property type="term" value="P:shoot system development"/>
    <property type="evidence" value="ECO:0007669"/>
    <property type="project" value="TreeGrafter"/>
</dbReference>
<feature type="domain" description="FAS1" evidence="13">
    <location>
        <begin position="86"/>
        <end position="234"/>
    </location>
</feature>
<name>A0A498J7G9_MALDO</name>
<dbReference type="GO" id="GO:0098552">
    <property type="term" value="C:side of membrane"/>
    <property type="evidence" value="ECO:0007669"/>
    <property type="project" value="UniProtKB-KW"/>
</dbReference>
<comment type="similarity">
    <text evidence="2">Belongs to the fasciclin-like AGP family.</text>
</comment>
<feature type="region of interest" description="Disordered" evidence="12">
    <location>
        <begin position="399"/>
        <end position="425"/>
    </location>
</feature>
<keyword evidence="3" id="KW-1003">Cell membrane</keyword>
<dbReference type="EMBL" id="RDQH01000335">
    <property type="protein sequence ID" value="RXH90134.1"/>
    <property type="molecule type" value="Genomic_DNA"/>
</dbReference>
<dbReference type="InterPro" id="IPR033254">
    <property type="entry name" value="Plant_FLA"/>
</dbReference>
<dbReference type="PANTHER" id="PTHR32382">
    <property type="entry name" value="FASCICLIN-LIKE ARABINOGALACTAN PROTEIN"/>
    <property type="match status" value="1"/>
</dbReference>
<evidence type="ECO:0000256" key="7">
    <source>
        <dbReference type="ARBA" id="ARBA00022974"/>
    </source>
</evidence>
<evidence type="ECO:0000256" key="12">
    <source>
        <dbReference type="SAM" id="MobiDB-lite"/>
    </source>
</evidence>
<reference evidence="14 15" key="1">
    <citation type="submission" date="2018-10" db="EMBL/GenBank/DDBJ databases">
        <title>A high-quality apple genome assembly.</title>
        <authorList>
            <person name="Hu J."/>
        </authorList>
    </citation>
    <scope>NUCLEOTIDE SEQUENCE [LARGE SCALE GENOMIC DNA]</scope>
    <source>
        <strain evidence="15">cv. HFTH1</strain>
        <tissue evidence="14">Young leaf</tissue>
    </source>
</reference>
<protein>
    <recommendedName>
        <fullName evidence="13">FAS1 domain-containing protein</fullName>
    </recommendedName>
</protein>
<dbReference type="InterPro" id="IPR000782">
    <property type="entry name" value="FAS1_domain"/>
</dbReference>
<dbReference type="GO" id="GO:0005886">
    <property type="term" value="C:plasma membrane"/>
    <property type="evidence" value="ECO:0007669"/>
    <property type="project" value="UniProtKB-SubCell"/>
</dbReference>
<keyword evidence="6" id="KW-0677">Repeat</keyword>
<dbReference type="PANTHER" id="PTHR32382:SF64">
    <property type="entry name" value="FASCICLIN-LIKE ARABINOGALACTAN PROTEIN 2"/>
    <property type="match status" value="1"/>
</dbReference>
<dbReference type="FunFam" id="2.30.180.10:FF:000008">
    <property type="entry name" value="Fasciclin-like arabinogalactan protein 10"/>
    <property type="match status" value="1"/>
</dbReference>
<dbReference type="Pfam" id="PF02469">
    <property type="entry name" value="Fasciclin"/>
    <property type="match status" value="2"/>
</dbReference>
<dbReference type="Gene3D" id="2.30.180.10">
    <property type="entry name" value="FAS1 domain"/>
    <property type="match status" value="2"/>
</dbReference>
<dbReference type="FunFam" id="2.30.180.10:FF:000010">
    <property type="entry name" value="Fasciclin-like arabinogalactan protein 2"/>
    <property type="match status" value="1"/>
</dbReference>